<organism evidence="7 8">
    <name type="scientific">Flavihumibacter stibioxidans</name>
    <dbReference type="NCBI Taxonomy" id="1834163"/>
    <lineage>
        <taxon>Bacteria</taxon>
        <taxon>Pseudomonadati</taxon>
        <taxon>Bacteroidota</taxon>
        <taxon>Chitinophagia</taxon>
        <taxon>Chitinophagales</taxon>
        <taxon>Chitinophagaceae</taxon>
        <taxon>Flavihumibacter</taxon>
    </lineage>
</organism>
<evidence type="ECO:0000256" key="1">
    <source>
        <dbReference type="ARBA" id="ARBA00022448"/>
    </source>
</evidence>
<evidence type="ECO:0000259" key="4">
    <source>
        <dbReference type="Pfam" id="PF25919"/>
    </source>
</evidence>
<dbReference type="InterPro" id="IPR051909">
    <property type="entry name" value="MFP_Cation_Efflux"/>
</dbReference>
<keyword evidence="1" id="KW-0813">Transport</keyword>
<dbReference type="InterPro" id="IPR045800">
    <property type="entry name" value="HMBD"/>
</dbReference>
<dbReference type="PROSITE" id="PS51257">
    <property type="entry name" value="PROKAR_LIPOPROTEIN"/>
    <property type="match status" value="1"/>
</dbReference>
<dbReference type="EMBL" id="MBUA01000023">
    <property type="protein sequence ID" value="MBC6491573.1"/>
    <property type="molecule type" value="Genomic_DNA"/>
</dbReference>
<reference evidence="7 8" key="1">
    <citation type="submission" date="2016-07" db="EMBL/GenBank/DDBJ databases">
        <title>Genome analysis of Flavihumibacter stibioxidans YS-17.</title>
        <authorList>
            <person name="Shi K."/>
            <person name="Han Y."/>
            <person name="Wang G."/>
        </authorList>
    </citation>
    <scope>NUCLEOTIDE SEQUENCE [LARGE SCALE GENOMIC DNA]</scope>
    <source>
        <strain evidence="7 8">YS-17</strain>
    </source>
</reference>
<dbReference type="InterPro" id="IPR058649">
    <property type="entry name" value="CzcB_C"/>
</dbReference>
<dbReference type="Pfam" id="PF25919">
    <property type="entry name" value="BSH_CusB"/>
    <property type="match status" value="1"/>
</dbReference>
<dbReference type="Pfam" id="PF25954">
    <property type="entry name" value="Beta-barrel_RND_2"/>
    <property type="match status" value="1"/>
</dbReference>
<dbReference type="InterPro" id="IPR058790">
    <property type="entry name" value="BSH_CusB"/>
</dbReference>
<dbReference type="PANTHER" id="PTHR30097">
    <property type="entry name" value="CATION EFFLUX SYSTEM PROTEIN CUSB"/>
    <property type="match status" value="1"/>
</dbReference>
<proteinExistence type="predicted"/>
<accession>A0ABR7MAI3</accession>
<dbReference type="Pfam" id="PF19335">
    <property type="entry name" value="HMBD"/>
    <property type="match status" value="1"/>
</dbReference>
<dbReference type="InterPro" id="IPR058792">
    <property type="entry name" value="Beta-barrel_RND_2"/>
</dbReference>
<feature type="domain" description="CusB-like barrel-sandwich hybrid" evidence="4">
    <location>
        <begin position="125"/>
        <end position="223"/>
    </location>
</feature>
<dbReference type="Gene3D" id="2.40.420.20">
    <property type="match status" value="1"/>
</dbReference>
<dbReference type="Pfam" id="PF25869">
    <property type="entry name" value="3HB_CusB"/>
    <property type="match status" value="1"/>
</dbReference>
<evidence type="ECO:0000313" key="7">
    <source>
        <dbReference type="EMBL" id="MBC6491573.1"/>
    </source>
</evidence>
<evidence type="ECO:0000313" key="8">
    <source>
        <dbReference type="Proteomes" id="UP000765802"/>
    </source>
</evidence>
<feature type="domain" description="CusB-like three alpha-helical bundle" evidence="3">
    <location>
        <begin position="158"/>
        <end position="205"/>
    </location>
</feature>
<dbReference type="Gene3D" id="2.40.30.170">
    <property type="match status" value="1"/>
</dbReference>
<dbReference type="RefSeq" id="WP_187256908.1">
    <property type="nucleotide sequence ID" value="NZ_JBHULF010000007.1"/>
</dbReference>
<sequence length="419" mass="46869">MKKQLTIWGLLLTVVISSCNNTKDQDADQHSHVSDKESKPLYTCPMPQDSVFSDKPGKCPKCGMELELVTNKSSTAGLEPESILQPANEFVVSSIPVTTMQPRAEQIEIETLGYISYDNRNAGSIAARVSGRIEKLYVRYRFQKVNKGQRIMDVYSPEILTAQQNLLFLLKNDPDNVSLVQAASDKLRLLGMSDRQLQDLIKNRTPAFTIAVYSNYSGHIHESSNSGAMDNKEGNMKDISLLTEELNIKEGMYVQKGQSVFKVYNPDKAWALLNIYADHQALVKKGNTVRVVPETAPGKDFRATIDFIEPFFRVENKTLTARVNFDNSLLKIPVGSQVKATIFGNTKKAFWLPRQAVLSLGLDAVVFRKYDNGFKAQKISTGMLHDNNIQVLDGLSEKDSVAINAQYLMDSESFIKIKN</sequence>
<protein>
    <submittedName>
        <fullName evidence="7">Copper transporter</fullName>
    </submittedName>
</protein>
<feature type="domain" description="CusB-like beta-barrel" evidence="5">
    <location>
        <begin position="270"/>
        <end position="332"/>
    </location>
</feature>
<keyword evidence="8" id="KW-1185">Reference proteome</keyword>
<dbReference type="PANTHER" id="PTHR30097:SF15">
    <property type="entry name" value="CATION EFFLUX SYSTEM PROTEIN CUSB"/>
    <property type="match status" value="1"/>
</dbReference>
<dbReference type="Pfam" id="PF25975">
    <property type="entry name" value="CzcB_C"/>
    <property type="match status" value="1"/>
</dbReference>
<dbReference type="Proteomes" id="UP000765802">
    <property type="component" value="Unassembled WGS sequence"/>
</dbReference>
<evidence type="ECO:0000259" key="6">
    <source>
        <dbReference type="Pfam" id="PF25975"/>
    </source>
</evidence>
<feature type="domain" description="Heavy metal binding" evidence="2">
    <location>
        <begin position="42"/>
        <end position="67"/>
    </location>
</feature>
<evidence type="ECO:0000259" key="2">
    <source>
        <dbReference type="Pfam" id="PF19335"/>
    </source>
</evidence>
<evidence type="ECO:0000259" key="5">
    <source>
        <dbReference type="Pfam" id="PF25954"/>
    </source>
</evidence>
<comment type="caution">
    <text evidence="7">The sequence shown here is derived from an EMBL/GenBank/DDBJ whole genome shotgun (WGS) entry which is preliminary data.</text>
</comment>
<dbReference type="InterPro" id="IPR058791">
    <property type="entry name" value="3HB_CusB"/>
</dbReference>
<feature type="domain" description="CzcB-like C-terminal circularly permuted SH3-like" evidence="6">
    <location>
        <begin position="353"/>
        <end position="405"/>
    </location>
</feature>
<evidence type="ECO:0000259" key="3">
    <source>
        <dbReference type="Pfam" id="PF25869"/>
    </source>
</evidence>
<name>A0ABR7MAI3_9BACT</name>
<gene>
    <name evidence="7" type="ORF">BC349_10975</name>
</gene>